<evidence type="ECO:0008006" key="3">
    <source>
        <dbReference type="Google" id="ProtNLM"/>
    </source>
</evidence>
<organism evidence="1 2">
    <name type="scientific">Phycisphaera mikurensis (strain NBRC 102666 / KCTC 22515 / FYK2301M01)</name>
    <dbReference type="NCBI Taxonomy" id="1142394"/>
    <lineage>
        <taxon>Bacteria</taxon>
        <taxon>Pseudomonadati</taxon>
        <taxon>Planctomycetota</taxon>
        <taxon>Phycisphaerae</taxon>
        <taxon>Phycisphaerales</taxon>
        <taxon>Phycisphaeraceae</taxon>
        <taxon>Phycisphaera</taxon>
    </lineage>
</organism>
<keyword evidence="2" id="KW-1185">Reference proteome</keyword>
<proteinExistence type="predicted"/>
<dbReference type="Pfam" id="PF12715">
    <property type="entry name" value="Abhydrolase_7"/>
    <property type="match status" value="1"/>
</dbReference>
<dbReference type="PANTHER" id="PTHR22946">
    <property type="entry name" value="DIENELACTONE HYDROLASE DOMAIN-CONTAINING PROTEIN-RELATED"/>
    <property type="match status" value="1"/>
</dbReference>
<dbReference type="InterPro" id="IPR029058">
    <property type="entry name" value="AB_hydrolase_fold"/>
</dbReference>
<sequence>MAGGSWPPPPDRRALHALLHREPAAGLLRRDPDGRGFAAWQAQARATLRERLGPIPDAADPREPVAVEEVGTDTPHGVPLRRVVVETLPGVRAVAWIGEPERRDAPGPAVLVHPGHFSPDDRPADGPADAVPGSADGGYQRGFGLGFLRAGCTTLTLEPLGMGHRRDPAAAAAAPPDDATAGCRPAAELALAYGTTLAALRVHEARVLLTVLAGLPGVDPERIGMAGISGGGTVTLLTAALDERIAAAIVSGYVNRFADSVLAMPHCLCNFIPGLAAELDIPDIAALLAPRPLLVSAGGDDPIFPSAGLDAALPVIRRGYQLAGTPENLRVDRFRGGHTWNPGPDLAFLAEFLGPAA</sequence>
<dbReference type="AlphaFoldDB" id="I0ICV5"/>
<dbReference type="STRING" id="1142394.PSMK_09340"/>
<reference evidence="1 2" key="1">
    <citation type="submission" date="2012-02" db="EMBL/GenBank/DDBJ databases">
        <title>Complete genome sequence of Phycisphaera mikurensis NBRC 102666.</title>
        <authorList>
            <person name="Ankai A."/>
            <person name="Hosoyama A."/>
            <person name="Terui Y."/>
            <person name="Sekine M."/>
            <person name="Fukai R."/>
            <person name="Kato Y."/>
            <person name="Nakamura S."/>
            <person name="Yamada-Narita S."/>
            <person name="Kawakoshi A."/>
            <person name="Fukunaga Y."/>
            <person name="Yamazaki S."/>
            <person name="Fujita N."/>
        </authorList>
    </citation>
    <scope>NUCLEOTIDE SEQUENCE [LARGE SCALE GENOMIC DNA]</scope>
    <source>
        <strain evidence="2">NBRC 102666 / KCTC 22515 / FYK2301M01</strain>
    </source>
</reference>
<dbReference type="KEGG" id="phm:PSMK_09340"/>
<dbReference type="EMBL" id="AP012338">
    <property type="protein sequence ID" value="BAM03093.1"/>
    <property type="molecule type" value="Genomic_DNA"/>
</dbReference>
<dbReference type="InterPro" id="IPR025890">
    <property type="entry name" value="Abhydrolase_bac"/>
</dbReference>
<dbReference type="Gene3D" id="3.40.50.1820">
    <property type="entry name" value="alpha/beta hydrolase"/>
    <property type="match status" value="1"/>
</dbReference>
<accession>I0ICV5</accession>
<evidence type="ECO:0000313" key="1">
    <source>
        <dbReference type="EMBL" id="BAM03093.1"/>
    </source>
</evidence>
<dbReference type="Proteomes" id="UP000007881">
    <property type="component" value="Chromosome"/>
</dbReference>
<protein>
    <recommendedName>
        <fullName evidence="3">Acetyl xylan esterase domain-containing protein</fullName>
    </recommendedName>
</protein>
<gene>
    <name evidence="1" type="ordered locus">PSMK_09340</name>
</gene>
<dbReference type="SUPFAM" id="SSF53474">
    <property type="entry name" value="alpha/beta-Hydrolases"/>
    <property type="match status" value="1"/>
</dbReference>
<dbReference type="eggNOG" id="COG1073">
    <property type="taxonomic scope" value="Bacteria"/>
</dbReference>
<dbReference type="ESTHER" id="phymf-i0icv5">
    <property type="family name" value="Abhydrolase_7"/>
</dbReference>
<evidence type="ECO:0000313" key="2">
    <source>
        <dbReference type="Proteomes" id="UP000007881"/>
    </source>
</evidence>
<name>I0ICV5_PHYMF</name>
<dbReference type="PANTHER" id="PTHR22946:SF8">
    <property type="entry name" value="ACETYL XYLAN ESTERASE DOMAIN-CONTAINING PROTEIN"/>
    <property type="match status" value="1"/>
</dbReference>
<dbReference type="InterPro" id="IPR050261">
    <property type="entry name" value="FrsA_esterase"/>
</dbReference>
<dbReference type="HOGENOM" id="CLU_056134_1_0_0"/>